<dbReference type="Gene3D" id="3.40.50.300">
    <property type="entry name" value="P-loop containing nucleotide triphosphate hydrolases"/>
    <property type="match status" value="1"/>
</dbReference>
<dbReference type="InterPro" id="IPR002182">
    <property type="entry name" value="NB-ARC"/>
</dbReference>
<dbReference type="InterPro" id="IPR036388">
    <property type="entry name" value="WH-like_DNA-bd_sf"/>
</dbReference>
<evidence type="ECO:0008006" key="8">
    <source>
        <dbReference type="Google" id="ProtNLM"/>
    </source>
</evidence>
<dbReference type="InterPro" id="IPR032675">
    <property type="entry name" value="LRR_dom_sf"/>
</dbReference>
<dbReference type="AlphaFoldDB" id="A0ABD3LQA3"/>
<evidence type="ECO:0000313" key="6">
    <source>
        <dbReference type="EMBL" id="KAL3753970.1"/>
    </source>
</evidence>
<feature type="domain" description="NB-ARC" evidence="3">
    <location>
        <begin position="11"/>
        <end position="182"/>
    </location>
</feature>
<dbReference type="GO" id="GO:0006952">
    <property type="term" value="P:defense response"/>
    <property type="evidence" value="ECO:0007669"/>
    <property type="project" value="UniProtKB-KW"/>
</dbReference>
<proteinExistence type="predicted"/>
<dbReference type="EMBL" id="JBJKBG010000001">
    <property type="protein sequence ID" value="KAL3753970.1"/>
    <property type="molecule type" value="Genomic_DNA"/>
</dbReference>
<evidence type="ECO:0000259" key="3">
    <source>
        <dbReference type="Pfam" id="PF00931"/>
    </source>
</evidence>
<dbReference type="Pfam" id="PF23559">
    <property type="entry name" value="WHD_DRP"/>
    <property type="match status" value="1"/>
</dbReference>
<dbReference type="InterPro" id="IPR044974">
    <property type="entry name" value="Disease_R_plants"/>
</dbReference>
<reference evidence="6 7" key="1">
    <citation type="submission" date="2024-11" db="EMBL/GenBank/DDBJ databases">
        <title>Chromosome-level genome assembly of Eucalyptus globulus Labill. provides insights into its genome evolution.</title>
        <authorList>
            <person name="Li X."/>
        </authorList>
    </citation>
    <scope>NUCLEOTIDE SEQUENCE [LARGE SCALE GENOMIC DNA]</scope>
    <source>
        <strain evidence="6">CL2024</strain>
        <tissue evidence="6">Fresh tender leaves</tissue>
    </source>
</reference>
<protein>
    <recommendedName>
        <fullName evidence="8">NB-ARC domain-containing protein</fullName>
    </recommendedName>
</protein>
<evidence type="ECO:0000259" key="5">
    <source>
        <dbReference type="Pfam" id="PF23598"/>
    </source>
</evidence>
<comment type="caution">
    <text evidence="6">The sequence shown here is derived from an EMBL/GenBank/DDBJ whole genome shotgun (WGS) entry which is preliminary data.</text>
</comment>
<name>A0ABD3LQA3_EUCGL</name>
<feature type="domain" description="Disease resistance protein winged helix" evidence="4">
    <location>
        <begin position="265"/>
        <end position="330"/>
    </location>
</feature>
<keyword evidence="2" id="KW-0611">Plant defense</keyword>
<feature type="domain" description="Disease resistance R13L4/SHOC-2-like LRR" evidence="5">
    <location>
        <begin position="450"/>
        <end position="749"/>
    </location>
</feature>
<organism evidence="6 7">
    <name type="scientific">Eucalyptus globulus</name>
    <name type="common">Tasmanian blue gum</name>
    <dbReference type="NCBI Taxonomy" id="34317"/>
    <lineage>
        <taxon>Eukaryota</taxon>
        <taxon>Viridiplantae</taxon>
        <taxon>Streptophyta</taxon>
        <taxon>Embryophyta</taxon>
        <taxon>Tracheophyta</taxon>
        <taxon>Spermatophyta</taxon>
        <taxon>Magnoliopsida</taxon>
        <taxon>eudicotyledons</taxon>
        <taxon>Gunneridae</taxon>
        <taxon>Pentapetalae</taxon>
        <taxon>rosids</taxon>
        <taxon>malvids</taxon>
        <taxon>Myrtales</taxon>
        <taxon>Myrtaceae</taxon>
        <taxon>Myrtoideae</taxon>
        <taxon>Eucalypteae</taxon>
        <taxon>Eucalyptus</taxon>
    </lineage>
</organism>
<dbReference type="PANTHER" id="PTHR23155">
    <property type="entry name" value="DISEASE RESISTANCE PROTEIN RP"/>
    <property type="match status" value="1"/>
</dbReference>
<dbReference type="Gene3D" id="3.80.10.10">
    <property type="entry name" value="Ribonuclease Inhibitor"/>
    <property type="match status" value="1"/>
</dbReference>
<dbReference type="Gene3D" id="1.10.10.10">
    <property type="entry name" value="Winged helix-like DNA-binding domain superfamily/Winged helix DNA-binding domain"/>
    <property type="match status" value="1"/>
</dbReference>
<dbReference type="InterPro" id="IPR027417">
    <property type="entry name" value="P-loop_NTPase"/>
</dbReference>
<evidence type="ECO:0000256" key="1">
    <source>
        <dbReference type="ARBA" id="ARBA00022737"/>
    </source>
</evidence>
<dbReference type="InterPro" id="IPR058922">
    <property type="entry name" value="WHD_DRP"/>
</dbReference>
<evidence type="ECO:0000259" key="4">
    <source>
        <dbReference type="Pfam" id="PF23559"/>
    </source>
</evidence>
<dbReference type="GO" id="GO:0051707">
    <property type="term" value="P:response to other organism"/>
    <property type="evidence" value="ECO:0007669"/>
    <property type="project" value="UniProtKB-ARBA"/>
</dbReference>
<dbReference type="InterPro" id="IPR055414">
    <property type="entry name" value="LRR_R13L4/SHOC2-like"/>
</dbReference>
<keyword evidence="7" id="KW-1185">Reference proteome</keyword>
<evidence type="ECO:0000313" key="7">
    <source>
        <dbReference type="Proteomes" id="UP001634007"/>
    </source>
</evidence>
<dbReference type="Pfam" id="PF00931">
    <property type="entry name" value="NB-ARC"/>
    <property type="match status" value="1"/>
</dbReference>
<dbReference type="SUPFAM" id="SSF52540">
    <property type="entry name" value="P-loop containing nucleoside triphosphate hydrolases"/>
    <property type="match status" value="1"/>
</dbReference>
<dbReference type="SUPFAM" id="SSF52047">
    <property type="entry name" value="RNI-like"/>
    <property type="match status" value="1"/>
</dbReference>
<dbReference type="Pfam" id="PF23598">
    <property type="entry name" value="LRR_14"/>
    <property type="match status" value="1"/>
</dbReference>
<gene>
    <name evidence="6" type="ORF">ACJRO7_001248</name>
</gene>
<sequence>MKDESHIVGREDCVNKLLLQLIDEGDACANLTVISVFGEGAIGKTALVRSVCNRAEVKNHFDCCAWVRVGPKPNLVHLMVDLLKQLRVPKLRDVDSLDKEKLSEELLGVLMGCCYLIVLDDLCDLHLMDELMMVLADLRNGSRVIVTTRSPDIPSSIDPWYSRPLKLSPLDREQSEKLLEKCSPAFDMANPPRNLLPLKETILSKSNGSPAKILLLGGLLSTTTLDGRTKLANGLPHRPTLQDVVRLGVNDLPEGLKQCALYLTLFPKESEIPTRRLFRLWSAENLVSSALENGAEECFEILESRHMVEVARQKRDGSARSCRLPGSLYDVFYQMAENERFLKIYDCSIHDKKKFNALHIAIHRDIYGGGEANAQVNVPEAGQERSETNAQVEITPTEPHRRMSTSDNSMPCGIQQLCSYVSFNTMKLGTRAGEIAVLLKPLVSKRDSSLLWILDLEGVYKPSLPEELGTILPNLKYLGLRRTLLERLPKSVGILSRLKTLDMKYTNISDLPDSIWEAENLRHLYMTEVVLDVAAGHQLESKKSLNCNIQTIWGLVTHVNSPMLKVLHKLTGLRKLALTWRGPAASEATDNILNHFLNLKKLRSLRLRLERPSGEMGDMSRLKSLSNLYLNGYMGIRSLLESHIPPNLKVLTLSRSRLKEDPMGVLGKLKCLITLRLFAKSYDGLTLSVSKGTFPSLRALKLWKLEGLNKWTIQANAMACLADLEIKDCKQLRTIDGLEQIKTLEVITLVRVPDELEQSVRDMQPNGPIIAKVLVIEFDTHASNK</sequence>
<keyword evidence="1" id="KW-0677">Repeat</keyword>
<dbReference type="PRINTS" id="PR00364">
    <property type="entry name" value="DISEASERSIST"/>
</dbReference>
<dbReference type="Proteomes" id="UP001634007">
    <property type="component" value="Unassembled WGS sequence"/>
</dbReference>
<dbReference type="PANTHER" id="PTHR23155:SF955">
    <property type="entry name" value="AAA+ ATPASE DOMAIN-CONTAINING PROTEIN"/>
    <property type="match status" value="1"/>
</dbReference>
<accession>A0ABD3LQA3</accession>
<evidence type="ECO:0000256" key="2">
    <source>
        <dbReference type="ARBA" id="ARBA00022821"/>
    </source>
</evidence>